<evidence type="ECO:0000313" key="5">
    <source>
        <dbReference type="EMBL" id="KAF2670355.1"/>
    </source>
</evidence>
<dbReference type="EMBL" id="MU004234">
    <property type="protein sequence ID" value="KAF2670355.1"/>
    <property type="molecule type" value="Genomic_DNA"/>
</dbReference>
<keyword evidence="2 5" id="KW-0808">Transferase</keyword>
<dbReference type="HAMAP" id="MF_00296">
    <property type="entry name" value="MetX_acyltransf"/>
    <property type="match status" value="1"/>
</dbReference>
<dbReference type="InterPro" id="IPR008220">
    <property type="entry name" value="HAT_MetX-like"/>
</dbReference>
<dbReference type="Pfam" id="PF00561">
    <property type="entry name" value="Abhydrolase_1"/>
    <property type="match status" value="1"/>
</dbReference>
<comment type="similarity">
    <text evidence="1">Belongs to the AB hydrolase superfamily. MetX family.</text>
</comment>
<dbReference type="PANTHER" id="PTHR32268">
    <property type="entry name" value="HOMOSERINE O-ACETYLTRANSFERASE"/>
    <property type="match status" value="1"/>
</dbReference>
<dbReference type="InterPro" id="IPR029058">
    <property type="entry name" value="AB_hydrolase_fold"/>
</dbReference>
<sequence>MHLTLENTEATLLDTHLESQNLYSEFIRDQNFAVIPSFILESGEELLNCQIAYKTWGQLSARKDNVLVVCHALTGSSDLVDWWRPLFGPGKALDPTRYFIFSANTLGSPYGSSSALTLDPRTKAPYGSNFPNTTIRDDVRAQKLVLDALGIISVAAAVGGSMGGMHALEWTLCTPRNYVKSLVAVATSLYHSAWGIAWAETQRQAIYMDPVFDEGNYEQNPMGQPAAGMTAARMIAMLTYRSSESFVARFGRKENTTARQGVKVRNIAPHLSRPVSANKNIDMRPLSRNSDPYFSVQGYLDYQGSKFLSRFDANCYLHLLKKMDSHDICRGRTTNKNGISHSDDVIKAVCSRAPFGALVVGVSSDVLFPVAEQKHIVDVLPEAKLRILQSRNGHDGFLLEFEELNRLIIEHLQGKHPEMYKGAPTPYQVPSLVYQRAPSMVGEME</sequence>
<dbReference type="NCBIfam" id="TIGR01392">
    <property type="entry name" value="homoserO_Ac_trn"/>
    <property type="match status" value="1"/>
</dbReference>
<dbReference type="GO" id="GO:0009086">
    <property type="term" value="P:methionine biosynthetic process"/>
    <property type="evidence" value="ECO:0007669"/>
    <property type="project" value="TreeGrafter"/>
</dbReference>
<feature type="active site" evidence="3">
    <location>
        <position position="394"/>
    </location>
</feature>
<dbReference type="PANTHER" id="PTHR32268:SF11">
    <property type="entry name" value="HOMOSERINE O-ACETYLTRANSFERASE"/>
    <property type="match status" value="1"/>
</dbReference>
<gene>
    <name evidence="5" type="ORF">BT63DRAFT_371598</name>
</gene>
<dbReference type="GO" id="GO:0009092">
    <property type="term" value="P:homoserine metabolic process"/>
    <property type="evidence" value="ECO:0007669"/>
    <property type="project" value="TreeGrafter"/>
</dbReference>
<dbReference type="Gene3D" id="3.40.50.1820">
    <property type="entry name" value="alpha/beta hydrolase"/>
    <property type="match status" value="1"/>
</dbReference>
<dbReference type="PIRSF" id="PIRSF000443">
    <property type="entry name" value="Homoser_Ac_trans"/>
    <property type="match status" value="1"/>
</dbReference>
<keyword evidence="6" id="KW-1185">Reference proteome</keyword>
<protein>
    <submittedName>
        <fullName evidence="5">Homoserine O-acetyltransferase</fullName>
    </submittedName>
</protein>
<evidence type="ECO:0000259" key="4">
    <source>
        <dbReference type="Pfam" id="PF00561"/>
    </source>
</evidence>
<dbReference type="InterPro" id="IPR000073">
    <property type="entry name" value="AB_hydrolase_1"/>
</dbReference>
<proteinExistence type="inferred from homology"/>
<dbReference type="SUPFAM" id="SSF53474">
    <property type="entry name" value="alpha/beta-Hydrolases"/>
    <property type="match status" value="1"/>
</dbReference>
<evidence type="ECO:0000256" key="1">
    <source>
        <dbReference type="ARBA" id="ARBA00006886"/>
    </source>
</evidence>
<dbReference type="GO" id="GO:0004414">
    <property type="term" value="F:homoserine O-acetyltransferase activity"/>
    <property type="evidence" value="ECO:0007669"/>
    <property type="project" value="TreeGrafter"/>
</dbReference>
<evidence type="ECO:0000256" key="3">
    <source>
        <dbReference type="PIRSR" id="PIRSR000443-1"/>
    </source>
</evidence>
<accession>A0A6A6UDK2</accession>
<evidence type="ECO:0000256" key="2">
    <source>
        <dbReference type="ARBA" id="ARBA00022679"/>
    </source>
</evidence>
<dbReference type="OrthoDB" id="191364at2759"/>
<dbReference type="AlphaFoldDB" id="A0A6A6UDK2"/>
<dbReference type="Proteomes" id="UP000799302">
    <property type="component" value="Unassembled WGS sequence"/>
</dbReference>
<evidence type="ECO:0000313" key="6">
    <source>
        <dbReference type="Proteomes" id="UP000799302"/>
    </source>
</evidence>
<name>A0A6A6UDK2_9PEZI</name>
<feature type="active site" description="Nucleophile" evidence="3">
    <location>
        <position position="161"/>
    </location>
</feature>
<feature type="active site" evidence="3">
    <location>
        <position position="365"/>
    </location>
</feature>
<dbReference type="NCBIfam" id="NF001209">
    <property type="entry name" value="PRK00175.1"/>
    <property type="match status" value="1"/>
</dbReference>
<feature type="domain" description="AB hydrolase-1" evidence="4">
    <location>
        <begin position="65"/>
        <end position="382"/>
    </location>
</feature>
<organism evidence="5 6">
    <name type="scientific">Microthyrium microscopicum</name>
    <dbReference type="NCBI Taxonomy" id="703497"/>
    <lineage>
        <taxon>Eukaryota</taxon>
        <taxon>Fungi</taxon>
        <taxon>Dikarya</taxon>
        <taxon>Ascomycota</taxon>
        <taxon>Pezizomycotina</taxon>
        <taxon>Dothideomycetes</taxon>
        <taxon>Dothideomycetes incertae sedis</taxon>
        <taxon>Microthyriales</taxon>
        <taxon>Microthyriaceae</taxon>
        <taxon>Microthyrium</taxon>
    </lineage>
</organism>
<reference evidence="5" key="1">
    <citation type="journal article" date="2020" name="Stud. Mycol.">
        <title>101 Dothideomycetes genomes: a test case for predicting lifestyles and emergence of pathogens.</title>
        <authorList>
            <person name="Haridas S."/>
            <person name="Albert R."/>
            <person name="Binder M."/>
            <person name="Bloem J."/>
            <person name="Labutti K."/>
            <person name="Salamov A."/>
            <person name="Andreopoulos B."/>
            <person name="Baker S."/>
            <person name="Barry K."/>
            <person name="Bills G."/>
            <person name="Bluhm B."/>
            <person name="Cannon C."/>
            <person name="Castanera R."/>
            <person name="Culley D."/>
            <person name="Daum C."/>
            <person name="Ezra D."/>
            <person name="Gonzalez J."/>
            <person name="Henrissat B."/>
            <person name="Kuo A."/>
            <person name="Liang C."/>
            <person name="Lipzen A."/>
            <person name="Lutzoni F."/>
            <person name="Magnuson J."/>
            <person name="Mondo S."/>
            <person name="Nolan M."/>
            <person name="Ohm R."/>
            <person name="Pangilinan J."/>
            <person name="Park H.-J."/>
            <person name="Ramirez L."/>
            <person name="Alfaro M."/>
            <person name="Sun H."/>
            <person name="Tritt A."/>
            <person name="Yoshinaga Y."/>
            <person name="Zwiers L.-H."/>
            <person name="Turgeon B."/>
            <person name="Goodwin S."/>
            <person name="Spatafora J."/>
            <person name="Crous P."/>
            <person name="Grigoriev I."/>
        </authorList>
    </citation>
    <scope>NUCLEOTIDE SEQUENCE</scope>
    <source>
        <strain evidence="5">CBS 115976</strain>
    </source>
</reference>